<comment type="pathway">
    <text evidence="2">Secondary metabolite biosynthesis.</text>
</comment>
<dbReference type="Gene3D" id="1.10.630.10">
    <property type="entry name" value="Cytochrome P450"/>
    <property type="match status" value="1"/>
</dbReference>
<dbReference type="AlphaFoldDB" id="A0AA48I801"/>
<dbReference type="PRINTS" id="PR00385">
    <property type="entry name" value="P450"/>
</dbReference>
<keyword evidence="5 9" id="KW-0479">Metal-binding</keyword>
<organism evidence="11 12">
    <name type="scientific">Cutaneotrichosporon cavernicola</name>
    <dbReference type="NCBI Taxonomy" id="279322"/>
    <lineage>
        <taxon>Eukaryota</taxon>
        <taxon>Fungi</taxon>
        <taxon>Dikarya</taxon>
        <taxon>Basidiomycota</taxon>
        <taxon>Agaricomycotina</taxon>
        <taxon>Tremellomycetes</taxon>
        <taxon>Trichosporonales</taxon>
        <taxon>Trichosporonaceae</taxon>
        <taxon>Cutaneotrichosporon</taxon>
    </lineage>
</organism>
<dbReference type="GeneID" id="85491743"/>
<dbReference type="InterPro" id="IPR001128">
    <property type="entry name" value="Cyt_P450"/>
</dbReference>
<reference evidence="11" key="1">
    <citation type="journal article" date="2023" name="BMC Genomics">
        <title>Chromosome-level genome assemblies of Cutaneotrichosporon spp. (Trichosporonales, Basidiomycota) reveal imbalanced evolution between nucleotide sequences and chromosome synteny.</title>
        <authorList>
            <person name="Kobayashi Y."/>
            <person name="Kayamori A."/>
            <person name="Aoki K."/>
            <person name="Shiwa Y."/>
            <person name="Matsutani M."/>
            <person name="Fujita N."/>
            <person name="Sugita T."/>
            <person name="Iwasaki W."/>
            <person name="Tanaka N."/>
            <person name="Takashima M."/>
        </authorList>
    </citation>
    <scope>NUCLEOTIDE SEQUENCE</scope>
    <source>
        <strain evidence="11">HIS019</strain>
    </source>
</reference>
<dbReference type="EMBL" id="AP028212">
    <property type="protein sequence ID" value="BEI87872.1"/>
    <property type="molecule type" value="Genomic_DNA"/>
</dbReference>
<keyword evidence="12" id="KW-1185">Reference proteome</keyword>
<keyword evidence="6" id="KW-0560">Oxidoreductase</keyword>
<evidence type="ECO:0000256" key="8">
    <source>
        <dbReference type="ARBA" id="ARBA00023033"/>
    </source>
</evidence>
<dbReference type="PANTHER" id="PTHR24305">
    <property type="entry name" value="CYTOCHROME P450"/>
    <property type="match status" value="1"/>
</dbReference>
<comment type="similarity">
    <text evidence="3">Belongs to the cytochrome P450 family.</text>
</comment>
<gene>
    <name evidence="11" type="ORF">CcaverHIS019_0105900</name>
</gene>
<dbReference type="Proteomes" id="UP001233271">
    <property type="component" value="Chromosome 1"/>
</dbReference>
<feature type="binding site" description="axial binding residue" evidence="9">
    <location>
        <position position="499"/>
    </location>
    <ligand>
        <name>heme</name>
        <dbReference type="ChEBI" id="CHEBI:30413"/>
    </ligand>
    <ligandPart>
        <name>Fe</name>
        <dbReference type="ChEBI" id="CHEBI:18248"/>
    </ligandPart>
</feature>
<evidence type="ECO:0000256" key="9">
    <source>
        <dbReference type="PIRSR" id="PIRSR602403-1"/>
    </source>
</evidence>
<evidence type="ECO:0000256" key="7">
    <source>
        <dbReference type="ARBA" id="ARBA00023004"/>
    </source>
</evidence>
<dbReference type="InterPro" id="IPR036396">
    <property type="entry name" value="Cyt_P450_sf"/>
</dbReference>
<keyword evidence="10" id="KW-0472">Membrane</keyword>
<keyword evidence="7 9" id="KW-0408">Iron</keyword>
<evidence type="ECO:0000256" key="5">
    <source>
        <dbReference type="ARBA" id="ARBA00022723"/>
    </source>
</evidence>
<keyword evidence="10" id="KW-0812">Transmembrane</keyword>
<dbReference type="KEGG" id="ccac:CcaHIS019_0105900"/>
<evidence type="ECO:0000256" key="6">
    <source>
        <dbReference type="ARBA" id="ARBA00023002"/>
    </source>
</evidence>
<evidence type="ECO:0000256" key="1">
    <source>
        <dbReference type="ARBA" id="ARBA00001971"/>
    </source>
</evidence>
<dbReference type="GO" id="GO:0004497">
    <property type="term" value="F:monooxygenase activity"/>
    <property type="evidence" value="ECO:0007669"/>
    <property type="project" value="UniProtKB-KW"/>
</dbReference>
<evidence type="ECO:0000256" key="3">
    <source>
        <dbReference type="ARBA" id="ARBA00010617"/>
    </source>
</evidence>
<evidence type="ECO:0000313" key="11">
    <source>
        <dbReference type="EMBL" id="BEI87872.1"/>
    </source>
</evidence>
<dbReference type="SUPFAM" id="SSF48264">
    <property type="entry name" value="Cytochrome P450"/>
    <property type="match status" value="1"/>
</dbReference>
<dbReference type="GO" id="GO:0016705">
    <property type="term" value="F:oxidoreductase activity, acting on paired donors, with incorporation or reduction of molecular oxygen"/>
    <property type="evidence" value="ECO:0007669"/>
    <property type="project" value="InterPro"/>
</dbReference>
<comment type="cofactor">
    <cofactor evidence="1 9">
        <name>heme</name>
        <dbReference type="ChEBI" id="CHEBI:30413"/>
    </cofactor>
</comment>
<keyword evidence="8" id="KW-0503">Monooxygenase</keyword>
<keyword evidence="4 9" id="KW-0349">Heme</keyword>
<evidence type="ECO:0000256" key="4">
    <source>
        <dbReference type="ARBA" id="ARBA00022617"/>
    </source>
</evidence>
<dbReference type="GO" id="GO:0020037">
    <property type="term" value="F:heme binding"/>
    <property type="evidence" value="ECO:0007669"/>
    <property type="project" value="InterPro"/>
</dbReference>
<keyword evidence="10" id="KW-1133">Transmembrane helix</keyword>
<name>A0AA48I801_9TREE</name>
<accession>A0AA48I801</accession>
<dbReference type="InterPro" id="IPR050121">
    <property type="entry name" value="Cytochrome_P450_monoxygenase"/>
</dbReference>
<dbReference type="Pfam" id="PF00067">
    <property type="entry name" value="p450"/>
    <property type="match status" value="1"/>
</dbReference>
<evidence type="ECO:0008006" key="13">
    <source>
        <dbReference type="Google" id="ProtNLM"/>
    </source>
</evidence>
<evidence type="ECO:0000313" key="12">
    <source>
        <dbReference type="Proteomes" id="UP001233271"/>
    </source>
</evidence>
<dbReference type="PANTHER" id="PTHR24305:SF166">
    <property type="entry name" value="CYTOCHROME P450 12A4, MITOCHONDRIAL-RELATED"/>
    <property type="match status" value="1"/>
</dbReference>
<proteinExistence type="inferred from homology"/>
<feature type="transmembrane region" description="Helical" evidence="10">
    <location>
        <begin position="14"/>
        <end position="33"/>
    </location>
</feature>
<dbReference type="InterPro" id="IPR002403">
    <property type="entry name" value="Cyt_P450_E_grp-IV"/>
</dbReference>
<dbReference type="RefSeq" id="XP_060453138.1">
    <property type="nucleotide sequence ID" value="XM_060602011.1"/>
</dbReference>
<sequence>MEYAQRLLGLLDAWPVRVVLGLTLFYVCLRIALLPPHRPKQTREVANLPGPPSPPYVGWLIGNMGDIAEFRDTVMHPDWIKMGWTGRCQHIFGQETIWTYDPVAMGSILQQADVWQRADNTERLLGRITGSGLLTAKGADHRRQRRIVNPAFSTNAIKAMIPTMFDKADLCANILGQCVDDDSLEHFAARYPPKPEDRVAGARKVDLLALMSKLTQDVIGAAGFNTDLESLRPKENALDSSIQFMLNTLFDDTIILMAQNLFWSLDKIPLRNRRAMKACRGVMEKLSARLMRDRAAQLATEPEEADEDKVPDMLDLLVKANMAEREDQRLSDEEVRSQLLTLLFAGSTTTAGTICSLLRFMAKHPDIQARLREEIESTEERPNFETLNALPLLDAVVRETLRLEPPASCTVRTNVQDTVIPLSVPVRGRDGTMIEKALPVGKGSYVFLSISSLQQHPDVWGPDAAEFNPDRYKDPTIPKMNIPGMWGGLAAFISGPHHCIGFRLALAEIKVATVTLLRHFSFDELPSKPDIFIVMNVASRPEVKGESGGQMPLLVRRVEATA</sequence>
<dbReference type="GO" id="GO:0005506">
    <property type="term" value="F:iron ion binding"/>
    <property type="evidence" value="ECO:0007669"/>
    <property type="project" value="InterPro"/>
</dbReference>
<evidence type="ECO:0000256" key="2">
    <source>
        <dbReference type="ARBA" id="ARBA00005179"/>
    </source>
</evidence>
<evidence type="ECO:0000256" key="10">
    <source>
        <dbReference type="SAM" id="Phobius"/>
    </source>
</evidence>
<protein>
    <recommendedName>
        <fullName evidence="13">Cytochrome P450</fullName>
    </recommendedName>
</protein>
<dbReference type="PRINTS" id="PR00465">
    <property type="entry name" value="EP450IV"/>
</dbReference>